<comment type="caution">
    <text evidence="5">Lacks conserved residue(s) required for the propagation of feature annotation.</text>
</comment>
<dbReference type="Proteomes" id="UP000516437">
    <property type="component" value="Chromosome 1"/>
</dbReference>
<reference evidence="6 7" key="1">
    <citation type="journal article" date="2019" name="Plant Biotechnol. J.">
        <title>The red bayberry genome and genetic basis of sex determination.</title>
        <authorList>
            <person name="Jia H.M."/>
            <person name="Jia H.J."/>
            <person name="Cai Q.L."/>
            <person name="Wang Y."/>
            <person name="Zhao H.B."/>
            <person name="Yang W.F."/>
            <person name="Wang G.Y."/>
            <person name="Li Y.H."/>
            <person name="Zhan D.L."/>
            <person name="Shen Y.T."/>
            <person name="Niu Q.F."/>
            <person name="Chang L."/>
            <person name="Qiu J."/>
            <person name="Zhao L."/>
            <person name="Xie H.B."/>
            <person name="Fu W.Y."/>
            <person name="Jin J."/>
            <person name="Li X.W."/>
            <person name="Jiao Y."/>
            <person name="Zhou C.C."/>
            <person name="Tu T."/>
            <person name="Chai C.Y."/>
            <person name="Gao J.L."/>
            <person name="Fan L.J."/>
            <person name="van de Weg E."/>
            <person name="Wang J.Y."/>
            <person name="Gao Z.S."/>
        </authorList>
    </citation>
    <scope>NUCLEOTIDE SEQUENCE [LARGE SCALE GENOMIC DNA]</scope>
    <source>
        <tissue evidence="6">Leaves</tissue>
    </source>
</reference>
<comment type="similarity">
    <text evidence="5">Belongs to the GRAS family.</text>
</comment>
<organism evidence="6 7">
    <name type="scientific">Morella rubra</name>
    <name type="common">Chinese bayberry</name>
    <dbReference type="NCBI Taxonomy" id="262757"/>
    <lineage>
        <taxon>Eukaryota</taxon>
        <taxon>Viridiplantae</taxon>
        <taxon>Streptophyta</taxon>
        <taxon>Embryophyta</taxon>
        <taxon>Tracheophyta</taxon>
        <taxon>Spermatophyta</taxon>
        <taxon>Magnoliopsida</taxon>
        <taxon>eudicotyledons</taxon>
        <taxon>Gunneridae</taxon>
        <taxon>Pentapetalae</taxon>
        <taxon>rosids</taxon>
        <taxon>fabids</taxon>
        <taxon>Fagales</taxon>
        <taxon>Myricaceae</taxon>
        <taxon>Morella</taxon>
    </lineage>
</organism>
<sequence length="238" mass="27122">MGLGCDSSSHDSNYSESVLNFIGQILMEEDIEDKPSMFYDPLGLQVTEKSFCDAFGQKYRPPPTQCQPTDWVGNHACSQPNWQPNNGSQVLSNPSNGANNIGDVQELLSRNIFTDAESVLQLRRGIEEASDYRTANELLKQIRQHSSPLVMGLRETLKKTWWTSQATYYRDRASQPGFRPAERIEETGRRLTKYCERFNVPFEYHAIASNNWETIEIERLTIDRSEVLAVNCCSLKNS</sequence>
<keyword evidence="3" id="KW-0804">Transcription</keyword>
<proteinExistence type="inferred from homology"/>
<dbReference type="OrthoDB" id="2019341at2759"/>
<protein>
    <submittedName>
        <fullName evidence="6">Scarecrow-like protein 34</fullName>
    </submittedName>
</protein>
<dbReference type="PROSITE" id="PS50985">
    <property type="entry name" value="GRAS"/>
    <property type="match status" value="1"/>
</dbReference>
<dbReference type="GO" id="GO:0005634">
    <property type="term" value="C:nucleus"/>
    <property type="evidence" value="ECO:0007669"/>
    <property type="project" value="UniProtKB-SubCell"/>
</dbReference>
<name>A0A6A1WLC2_9ROSI</name>
<comment type="subcellular location">
    <subcellularLocation>
        <location evidence="1">Nucleus</location>
    </subcellularLocation>
</comment>
<evidence type="ECO:0000256" key="1">
    <source>
        <dbReference type="ARBA" id="ARBA00004123"/>
    </source>
</evidence>
<keyword evidence="4" id="KW-0539">Nucleus</keyword>
<keyword evidence="2" id="KW-0805">Transcription regulation</keyword>
<accession>A0A6A1WLC2</accession>
<gene>
    <name evidence="6" type="ORF">CJ030_MR1G005475</name>
</gene>
<evidence type="ECO:0000256" key="2">
    <source>
        <dbReference type="ARBA" id="ARBA00023015"/>
    </source>
</evidence>
<dbReference type="Pfam" id="PF03514">
    <property type="entry name" value="GRAS"/>
    <property type="match status" value="1"/>
</dbReference>
<keyword evidence="7" id="KW-1185">Reference proteome</keyword>
<evidence type="ECO:0000256" key="5">
    <source>
        <dbReference type="PROSITE-ProRule" id="PRU01191"/>
    </source>
</evidence>
<comment type="caution">
    <text evidence="6">The sequence shown here is derived from an EMBL/GenBank/DDBJ whole genome shotgun (WGS) entry which is preliminary data.</text>
</comment>
<dbReference type="InterPro" id="IPR005202">
    <property type="entry name" value="TF_GRAS"/>
</dbReference>
<evidence type="ECO:0000256" key="3">
    <source>
        <dbReference type="ARBA" id="ARBA00023163"/>
    </source>
</evidence>
<evidence type="ECO:0000313" key="7">
    <source>
        <dbReference type="Proteomes" id="UP000516437"/>
    </source>
</evidence>
<evidence type="ECO:0000313" key="6">
    <source>
        <dbReference type="EMBL" id="KAB1225944.1"/>
    </source>
</evidence>
<dbReference type="AlphaFoldDB" id="A0A6A1WLC2"/>
<evidence type="ECO:0000256" key="4">
    <source>
        <dbReference type="ARBA" id="ARBA00023242"/>
    </source>
</evidence>
<dbReference type="EMBL" id="RXIC02000019">
    <property type="protein sequence ID" value="KAB1225944.1"/>
    <property type="molecule type" value="Genomic_DNA"/>
</dbReference>
<feature type="region of interest" description="Leucine repeat II (LRII)" evidence="5">
    <location>
        <begin position="186"/>
        <end position="218"/>
    </location>
</feature>